<name>A0A6U5Z7E7_GUITH</name>
<organism evidence="4">
    <name type="scientific">Guillardia theta</name>
    <name type="common">Cryptophyte</name>
    <name type="synonym">Cryptomonas phi</name>
    <dbReference type="NCBI Taxonomy" id="55529"/>
    <lineage>
        <taxon>Eukaryota</taxon>
        <taxon>Cryptophyceae</taxon>
        <taxon>Pyrenomonadales</taxon>
        <taxon>Geminigeraceae</taxon>
        <taxon>Guillardia</taxon>
    </lineage>
</organism>
<dbReference type="GO" id="GO:0005615">
    <property type="term" value="C:extracellular space"/>
    <property type="evidence" value="ECO:0007669"/>
    <property type="project" value="TreeGrafter"/>
</dbReference>
<dbReference type="EMBL" id="HBKN01016598">
    <property type="protein sequence ID" value="CAE2295177.1"/>
    <property type="molecule type" value="Transcribed_RNA"/>
</dbReference>
<dbReference type="AlphaFoldDB" id="A0A6U5Z7E7"/>
<accession>A0A6U5Z7E7</accession>
<protein>
    <submittedName>
        <fullName evidence="4">Uncharacterized protein</fullName>
    </submittedName>
</protein>
<dbReference type="InterPro" id="IPR008160">
    <property type="entry name" value="Collagen"/>
</dbReference>
<feature type="compositionally biased region" description="Basic and acidic residues" evidence="1">
    <location>
        <begin position="144"/>
        <end position="153"/>
    </location>
</feature>
<feature type="compositionally biased region" description="Low complexity" evidence="1">
    <location>
        <begin position="252"/>
        <end position="265"/>
    </location>
</feature>
<feature type="compositionally biased region" description="Pro residues" evidence="1">
    <location>
        <begin position="232"/>
        <end position="241"/>
    </location>
</feature>
<dbReference type="EMBL" id="HBKN01016597">
    <property type="protein sequence ID" value="CAE2295176.1"/>
    <property type="molecule type" value="Transcribed_RNA"/>
</dbReference>
<feature type="region of interest" description="Disordered" evidence="1">
    <location>
        <begin position="114"/>
        <end position="282"/>
    </location>
</feature>
<feature type="compositionally biased region" description="Basic and acidic residues" evidence="1">
    <location>
        <begin position="189"/>
        <end position="203"/>
    </location>
</feature>
<dbReference type="InterPro" id="IPR050149">
    <property type="entry name" value="Collagen_superfamily"/>
</dbReference>
<dbReference type="Pfam" id="PF01391">
    <property type="entry name" value="Collagen"/>
    <property type="match status" value="2"/>
</dbReference>
<proteinExistence type="predicted"/>
<evidence type="ECO:0000256" key="1">
    <source>
        <dbReference type="SAM" id="MobiDB-lite"/>
    </source>
</evidence>
<sequence length="632" mass="67298">MATAGEEKPLMAGALLPNRSESRTRWISASLLLMLASSVFLISLKVSQPSTLHSNSDKLSLYQVGDQEYLSMDSGTPEDMAMSVSKMLSKEMITLKKIEKEAKKHRRVRIDIQAGQIGVRGSPGPMGYPGPKGFPGPRGPRGYTGERGDRGKPGIEGIKGPKGVDGDKGPHGPTGEQGERGPPGLPGRMGREGERGPEGDLGKSGDPGVPGKPGAPGEEGSRTSDGGDRGPAGPPGPPGPPGSDGTEGLRGPKGPQGQQGQTGKNGPPGPPGPPGRNGKSLCGIESTLGKDLCCGSTTAFQRGASNREHYVDVDVSKCDFQGQPQFFTTLHGTGYHYESYSHMNIVNAKEDFVNPARFRVYINTIIPIDDSTIRGNKWELRWCGYGFPKAHKKPITYSVCCGSSKAGQFTNIDSQSIIADVDTSGCGWKGGNPSYFTSLTDTSCGNELRGYGKCAVEAVGAQAIYSSTNSKFRVYLHSMPGAPLFRASNARANNWQINWCGVKEMDEDEMKDAGAGFPCTAPRLLKGDGDQGVYTNNGQICCDVSSPSGWKPAGSQFISKEVDIGVCGFKKVHYVITNLRGDHPVDKTAGGGAWSAASEDGKISLYIWTGGKYKFYNARKYNWRVQYCVYGA</sequence>
<evidence type="ECO:0000313" key="4">
    <source>
        <dbReference type="EMBL" id="CAE2295182.1"/>
    </source>
</evidence>
<feature type="compositionally biased region" description="Basic and acidic residues" evidence="1">
    <location>
        <begin position="219"/>
        <end position="228"/>
    </location>
</feature>
<reference evidence="4" key="1">
    <citation type="submission" date="2021-01" db="EMBL/GenBank/DDBJ databases">
        <authorList>
            <person name="Corre E."/>
            <person name="Pelletier E."/>
            <person name="Niang G."/>
            <person name="Scheremetjew M."/>
            <person name="Finn R."/>
            <person name="Kale V."/>
            <person name="Holt S."/>
            <person name="Cochrane G."/>
            <person name="Meng A."/>
            <person name="Brown T."/>
            <person name="Cohen L."/>
        </authorList>
    </citation>
    <scope>NUCLEOTIDE SEQUENCE</scope>
    <source>
        <strain evidence="4">CCMP 2712</strain>
    </source>
</reference>
<dbReference type="PANTHER" id="PTHR24023">
    <property type="entry name" value="COLLAGEN ALPHA"/>
    <property type="match status" value="1"/>
</dbReference>
<dbReference type="GO" id="GO:0031012">
    <property type="term" value="C:extracellular matrix"/>
    <property type="evidence" value="ECO:0007669"/>
    <property type="project" value="TreeGrafter"/>
</dbReference>
<evidence type="ECO:0000313" key="2">
    <source>
        <dbReference type="EMBL" id="CAE2295176.1"/>
    </source>
</evidence>
<dbReference type="EMBL" id="HBKN01016600">
    <property type="protein sequence ID" value="CAE2295182.1"/>
    <property type="molecule type" value="Transcribed_RNA"/>
</dbReference>
<evidence type="ECO:0000313" key="3">
    <source>
        <dbReference type="EMBL" id="CAE2295177.1"/>
    </source>
</evidence>
<gene>
    <name evidence="2" type="ORF">GTHE00462_LOCUS13029</name>
    <name evidence="3" type="ORF">GTHE00462_LOCUS13030</name>
    <name evidence="4" type="ORF">GTHE00462_LOCUS13031</name>
</gene>
<dbReference type="PANTHER" id="PTHR24023:SF1082">
    <property type="entry name" value="COLLAGEN TRIPLE HELIX REPEAT"/>
    <property type="match status" value="1"/>
</dbReference>
<feature type="compositionally biased region" description="Pro residues" evidence="1">
    <location>
        <begin position="126"/>
        <end position="138"/>
    </location>
</feature>